<feature type="transmembrane region" description="Helical" evidence="1">
    <location>
        <begin position="65"/>
        <end position="82"/>
    </location>
</feature>
<gene>
    <name evidence="2" type="ORF">H9981_06835</name>
</gene>
<organism evidence="2 3">
    <name type="scientific">Candidatus Mediterraneibacter caccavium</name>
    <dbReference type="NCBI Taxonomy" id="2838661"/>
    <lineage>
        <taxon>Bacteria</taxon>
        <taxon>Bacillati</taxon>
        <taxon>Bacillota</taxon>
        <taxon>Clostridia</taxon>
        <taxon>Lachnospirales</taxon>
        <taxon>Lachnospiraceae</taxon>
        <taxon>Mediterraneibacter</taxon>
    </lineage>
</organism>
<proteinExistence type="predicted"/>
<feature type="transmembrane region" description="Helical" evidence="1">
    <location>
        <begin position="156"/>
        <end position="178"/>
    </location>
</feature>
<keyword evidence="1" id="KW-0472">Membrane</keyword>
<accession>A0A9D1VX48</accession>
<feature type="transmembrane region" description="Helical" evidence="1">
    <location>
        <begin position="339"/>
        <end position="357"/>
    </location>
</feature>
<evidence type="ECO:0000313" key="2">
    <source>
        <dbReference type="EMBL" id="HIX48711.1"/>
    </source>
</evidence>
<reference evidence="2" key="2">
    <citation type="submission" date="2021-04" db="EMBL/GenBank/DDBJ databases">
        <authorList>
            <person name="Gilroy R."/>
        </authorList>
    </citation>
    <scope>NUCLEOTIDE SEQUENCE</scope>
    <source>
        <strain evidence="2">ChiSjej5B23-15282</strain>
    </source>
</reference>
<sequence length="523" mass="59176">MYKTLRISFSLKNTYRVNSILFAIKQIPLIKKILPDALYGVRGLKIFANIISVIWEVISVFLGKFLYFITMVCGIGILYKNVPEDQTFLHILLFLTVIGAYMNTSLFNPTRDKYYAMIQLRMNAREYTLVNYGYMILKVIVGFLPFSLLFGMQRGVPVWFCILIPFAVAGIKAAVAAYSLWDYERSGYVYNENKIRKHLWIFAAVLLALAYGLPAAGIVLPAAASMAVMGLFILAGIISARKIISFGHYREVNQELLGQVVSQMDTMKQAARTVSDRSISADASITSKRSGFEYLNELFIKRHRKILWKSAVRLAGICLVLSCAAAVALTLAPGARKEINEMVMTWLPYFTFIMYAVNRGTGFTKALFMNCDHSLLTYSFYKQPRFILKLFRIRLREIMKINALPAVVVGAGLCAVLYASGGTENPLNYVVLFVSILCMSLFFSIHYLTIYYLLQPYNAGTEMKSGMYQVILSVTYLVCFFLMQVRLPILVFGIACITFCVVYSVVACILVYRFAPKTFRLRT</sequence>
<dbReference type="AlphaFoldDB" id="A0A9D1VX48"/>
<feature type="transmembrane region" description="Helical" evidence="1">
    <location>
        <begin position="199"/>
        <end position="216"/>
    </location>
</feature>
<feature type="transmembrane region" description="Helical" evidence="1">
    <location>
        <begin position="401"/>
        <end position="421"/>
    </location>
</feature>
<feature type="transmembrane region" description="Helical" evidence="1">
    <location>
        <begin position="466"/>
        <end position="483"/>
    </location>
</feature>
<feature type="transmembrane region" description="Helical" evidence="1">
    <location>
        <begin position="427"/>
        <end position="454"/>
    </location>
</feature>
<keyword evidence="1" id="KW-1133">Transmembrane helix</keyword>
<dbReference type="Proteomes" id="UP000824243">
    <property type="component" value="Unassembled WGS sequence"/>
</dbReference>
<evidence type="ECO:0000313" key="3">
    <source>
        <dbReference type="Proteomes" id="UP000824243"/>
    </source>
</evidence>
<feature type="transmembrane region" description="Helical" evidence="1">
    <location>
        <begin position="222"/>
        <end position="240"/>
    </location>
</feature>
<feature type="transmembrane region" description="Helical" evidence="1">
    <location>
        <begin position="88"/>
        <end position="108"/>
    </location>
</feature>
<protein>
    <submittedName>
        <fullName evidence="2">Uncharacterized protein</fullName>
    </submittedName>
</protein>
<reference evidence="2" key="1">
    <citation type="journal article" date="2021" name="PeerJ">
        <title>Extensive microbial diversity within the chicken gut microbiome revealed by metagenomics and culture.</title>
        <authorList>
            <person name="Gilroy R."/>
            <person name="Ravi A."/>
            <person name="Getino M."/>
            <person name="Pursley I."/>
            <person name="Horton D.L."/>
            <person name="Alikhan N.F."/>
            <person name="Baker D."/>
            <person name="Gharbi K."/>
            <person name="Hall N."/>
            <person name="Watson M."/>
            <person name="Adriaenssens E.M."/>
            <person name="Foster-Nyarko E."/>
            <person name="Jarju S."/>
            <person name="Secka A."/>
            <person name="Antonio M."/>
            <person name="Oren A."/>
            <person name="Chaudhuri R.R."/>
            <person name="La Ragione R."/>
            <person name="Hildebrand F."/>
            <person name="Pallen M.J."/>
        </authorList>
    </citation>
    <scope>NUCLEOTIDE SEQUENCE</scope>
    <source>
        <strain evidence="2">ChiSjej5B23-15282</strain>
    </source>
</reference>
<name>A0A9D1VX48_9FIRM</name>
<keyword evidence="1" id="KW-0812">Transmembrane</keyword>
<comment type="caution">
    <text evidence="2">The sequence shown here is derived from an EMBL/GenBank/DDBJ whole genome shotgun (WGS) entry which is preliminary data.</text>
</comment>
<feature type="transmembrane region" description="Helical" evidence="1">
    <location>
        <begin position="311"/>
        <end position="333"/>
    </location>
</feature>
<feature type="transmembrane region" description="Helical" evidence="1">
    <location>
        <begin position="129"/>
        <end position="150"/>
    </location>
</feature>
<evidence type="ECO:0000256" key="1">
    <source>
        <dbReference type="SAM" id="Phobius"/>
    </source>
</evidence>
<feature type="transmembrane region" description="Helical" evidence="1">
    <location>
        <begin position="489"/>
        <end position="512"/>
    </location>
</feature>
<dbReference type="EMBL" id="DXFA01000120">
    <property type="protein sequence ID" value="HIX48711.1"/>
    <property type="molecule type" value="Genomic_DNA"/>
</dbReference>